<accession>A0ABP4SFW3</accession>
<dbReference type="Gene3D" id="2.60.60.30">
    <property type="entry name" value="sav2460 like domains"/>
    <property type="match status" value="1"/>
</dbReference>
<dbReference type="InterPro" id="IPR003325">
    <property type="entry name" value="TerD"/>
</dbReference>
<dbReference type="InterPro" id="IPR051324">
    <property type="entry name" value="Stress/Tellurium_Resist"/>
</dbReference>
<feature type="domain" description="vWA found in TerF C terminus" evidence="4">
    <location>
        <begin position="221"/>
        <end position="435"/>
    </location>
</feature>
<sequence length="436" mass="47126">MAELDRGANTALTGTSLQVGVEGAKQGSVDLMVLQLTEQRRVRTDNDLVFFNQPQSPEGAVRLNGNTVQVDLSRVPADVAVLAVAVSLDDSVQGSLASIASLGVTVSGGGAPVRAAASGFSSERAALLVEIYRRAGAWKVRNVSQGWAAGLAAVLREHGIDVAETPAPAAAVPRQAAPPAAGQPRTVPGEERLSLEKRQKLDLRKREVAKVLMTKRAADVRARVVLVMDKTGSMYKLYQEKVVNRVVERMVPVAIQLDDDGALEAYLYAKTFLRLPDLRVADLETWPAEFLHLKGTHGGMHYDSIGMVNDELPIINAVLNSATDPRVPTLVLFFTDGGFHKRREITDLMIQAAHKPVFWQFVGIGRSEPFGPFGKLAAVDYGLLHTLDEMSGRVVDNAGFFALDDVDQVSDAELYELLLGEFPDWLSAARAAGILR</sequence>
<evidence type="ECO:0000313" key="6">
    <source>
        <dbReference type="Proteomes" id="UP001500618"/>
    </source>
</evidence>
<dbReference type="InterPro" id="IPR019303">
    <property type="entry name" value="vWA_TerF_C"/>
</dbReference>
<dbReference type="CDD" id="cd00198">
    <property type="entry name" value="vWFA"/>
    <property type="match status" value="1"/>
</dbReference>
<protein>
    <submittedName>
        <fullName evidence="5">VWA domain-containing protein</fullName>
    </submittedName>
</protein>
<feature type="domain" description="TerD" evidence="3">
    <location>
        <begin position="4"/>
        <end position="157"/>
    </location>
</feature>
<dbReference type="SUPFAM" id="SSF53300">
    <property type="entry name" value="vWA-like"/>
    <property type="match status" value="1"/>
</dbReference>
<dbReference type="InterPro" id="IPR036465">
    <property type="entry name" value="vWFA_dom_sf"/>
</dbReference>
<feature type="region of interest" description="Disordered" evidence="2">
    <location>
        <begin position="169"/>
        <end position="188"/>
    </location>
</feature>
<dbReference type="CDD" id="cd06974">
    <property type="entry name" value="TerD_like"/>
    <property type="match status" value="1"/>
</dbReference>
<evidence type="ECO:0000256" key="1">
    <source>
        <dbReference type="ARBA" id="ARBA00008775"/>
    </source>
</evidence>
<organism evidence="5 6">
    <name type="scientific">Fodinicola feengrottensis</name>
    <dbReference type="NCBI Taxonomy" id="435914"/>
    <lineage>
        <taxon>Bacteria</taxon>
        <taxon>Bacillati</taxon>
        <taxon>Actinomycetota</taxon>
        <taxon>Actinomycetes</taxon>
        <taxon>Mycobacteriales</taxon>
        <taxon>Fodinicola</taxon>
    </lineage>
</organism>
<dbReference type="PANTHER" id="PTHR32097">
    <property type="entry name" value="CAMP-BINDING PROTEIN 1-RELATED"/>
    <property type="match status" value="1"/>
</dbReference>
<keyword evidence="6" id="KW-1185">Reference proteome</keyword>
<evidence type="ECO:0000313" key="5">
    <source>
        <dbReference type="EMBL" id="GAA1671093.1"/>
    </source>
</evidence>
<reference evidence="6" key="1">
    <citation type="journal article" date="2019" name="Int. J. Syst. Evol. Microbiol.">
        <title>The Global Catalogue of Microorganisms (GCM) 10K type strain sequencing project: providing services to taxonomists for standard genome sequencing and annotation.</title>
        <authorList>
            <consortium name="The Broad Institute Genomics Platform"/>
            <consortium name="The Broad Institute Genome Sequencing Center for Infectious Disease"/>
            <person name="Wu L."/>
            <person name="Ma J."/>
        </authorList>
    </citation>
    <scope>NUCLEOTIDE SEQUENCE [LARGE SCALE GENOMIC DNA]</scope>
    <source>
        <strain evidence="6">JCM 14718</strain>
    </source>
</reference>
<feature type="compositionally biased region" description="Low complexity" evidence="2">
    <location>
        <begin position="169"/>
        <end position="185"/>
    </location>
</feature>
<name>A0ABP4SFW3_9ACTN</name>
<dbReference type="Pfam" id="PF10138">
    <property type="entry name" value="vWA-TerF-like"/>
    <property type="match status" value="1"/>
</dbReference>
<dbReference type="Proteomes" id="UP001500618">
    <property type="component" value="Unassembled WGS sequence"/>
</dbReference>
<evidence type="ECO:0000259" key="4">
    <source>
        <dbReference type="Pfam" id="PF10138"/>
    </source>
</evidence>
<evidence type="ECO:0000259" key="3">
    <source>
        <dbReference type="Pfam" id="PF02342"/>
    </source>
</evidence>
<dbReference type="EMBL" id="BAAANY010000008">
    <property type="protein sequence ID" value="GAA1671093.1"/>
    <property type="molecule type" value="Genomic_DNA"/>
</dbReference>
<proteinExistence type="inferred from homology"/>
<dbReference type="Pfam" id="PF02342">
    <property type="entry name" value="TerD"/>
    <property type="match status" value="1"/>
</dbReference>
<evidence type="ECO:0000256" key="2">
    <source>
        <dbReference type="SAM" id="MobiDB-lite"/>
    </source>
</evidence>
<comment type="similarity">
    <text evidence="1">Belongs to the CAPAB/TerDEXZ family.</text>
</comment>
<comment type="caution">
    <text evidence="5">The sequence shown here is derived from an EMBL/GenBank/DDBJ whole genome shotgun (WGS) entry which is preliminary data.</text>
</comment>
<dbReference type="PANTHER" id="PTHR32097:SF4">
    <property type="entry name" value="GENERAL STRESS PROTEIN 16U"/>
    <property type="match status" value="1"/>
</dbReference>
<gene>
    <name evidence="5" type="ORF">GCM10009765_20630</name>
</gene>
<dbReference type="RefSeq" id="WP_344309285.1">
    <property type="nucleotide sequence ID" value="NZ_BAAANY010000008.1"/>
</dbReference>